<evidence type="ECO:0000259" key="11">
    <source>
        <dbReference type="Pfam" id="PF23598"/>
    </source>
</evidence>
<dbReference type="Proteomes" id="UP000019116">
    <property type="component" value="Chromosome 5D"/>
</dbReference>
<keyword evidence="3" id="KW-0812">Transmembrane</keyword>
<dbReference type="InterPro" id="IPR032675">
    <property type="entry name" value="LRR_dom_sf"/>
</dbReference>
<evidence type="ECO:0000256" key="8">
    <source>
        <dbReference type="ARBA" id="ARBA00023180"/>
    </source>
</evidence>
<dbReference type="Pfam" id="PF08263">
    <property type="entry name" value="LRRNT_2"/>
    <property type="match status" value="1"/>
</dbReference>
<dbReference type="EnsemblPlants" id="TraesCS5D02G569000.1">
    <property type="protein sequence ID" value="TraesCS5D02G569000.1.cds1"/>
    <property type="gene ID" value="TraesCS5D02G569000"/>
</dbReference>
<dbReference type="AlphaFoldDB" id="A0A3B6N3I5"/>
<keyword evidence="8" id="KW-0325">Glycoprotein</keyword>
<feature type="signal peptide" evidence="9">
    <location>
        <begin position="1"/>
        <end position="28"/>
    </location>
</feature>
<name>A0A3B6N3I5_WHEAT</name>
<dbReference type="Gramene" id="TraesWEE_scaffold_041891_01G000600.1">
    <property type="protein sequence ID" value="TraesWEE_scaffold_041891_01G000600.1"/>
    <property type="gene ID" value="TraesWEE_scaffold_041891_01G000600"/>
</dbReference>
<dbReference type="OMA" id="RNTNISC"/>
<evidence type="ECO:0000256" key="4">
    <source>
        <dbReference type="ARBA" id="ARBA00022729"/>
    </source>
</evidence>
<evidence type="ECO:0000256" key="3">
    <source>
        <dbReference type="ARBA" id="ARBA00022692"/>
    </source>
</evidence>
<dbReference type="OrthoDB" id="695689at2759"/>
<evidence type="ECO:0000313" key="12">
    <source>
        <dbReference type="EnsemblPlants" id="TraesCS5D02G569000.1.cds1"/>
    </source>
</evidence>
<dbReference type="InterPro" id="IPR013210">
    <property type="entry name" value="LRR_N_plant-typ"/>
</dbReference>
<dbReference type="Gene3D" id="3.80.10.10">
    <property type="entry name" value="Ribonuclease Inhibitor"/>
    <property type="match status" value="2"/>
</dbReference>
<evidence type="ECO:0000256" key="9">
    <source>
        <dbReference type="SAM" id="SignalP"/>
    </source>
</evidence>
<dbReference type="PaxDb" id="4565-Traes_5DL_920D8D8F1.1"/>
<accession>A0A3B6N3I5</accession>
<evidence type="ECO:0000256" key="5">
    <source>
        <dbReference type="ARBA" id="ARBA00022737"/>
    </source>
</evidence>
<dbReference type="PANTHER" id="PTHR48063:SF72">
    <property type="entry name" value="HCRVF1 PROTEIN-LIKE"/>
    <property type="match status" value="1"/>
</dbReference>
<dbReference type="InterPro" id="IPR055414">
    <property type="entry name" value="LRR_R13L4/SHOC2-like"/>
</dbReference>
<comment type="subcellular location">
    <subcellularLocation>
        <location evidence="1">Membrane</location>
        <topology evidence="1">Single-pass type I membrane protein</topology>
    </subcellularLocation>
</comment>
<dbReference type="Gramene" id="TraesCS5D02G569000.1">
    <property type="protein sequence ID" value="TraesCS5D02G569000.1.cds1"/>
    <property type="gene ID" value="TraesCS5D02G569000"/>
</dbReference>
<reference evidence="12" key="1">
    <citation type="submission" date="2018-08" db="EMBL/GenBank/DDBJ databases">
        <authorList>
            <person name="Rossello M."/>
        </authorList>
    </citation>
    <scope>NUCLEOTIDE SEQUENCE [LARGE SCALE GENOMIC DNA]</scope>
    <source>
        <strain evidence="12">cv. Chinese Spring</strain>
    </source>
</reference>
<feature type="domain" description="Disease resistance R13L4/SHOC-2-like LRR" evidence="11">
    <location>
        <begin position="124"/>
        <end position="264"/>
    </location>
</feature>
<dbReference type="Gramene" id="TraesCLE_scaffold_011819_01G000300.1">
    <property type="protein sequence ID" value="TraesCLE_scaffold_011819_01G000300.1"/>
    <property type="gene ID" value="TraesCLE_scaffold_011819_01G000300"/>
</dbReference>
<dbReference type="Pfam" id="PF23598">
    <property type="entry name" value="LRR_14"/>
    <property type="match status" value="1"/>
</dbReference>
<keyword evidence="6" id="KW-1133">Transmembrane helix</keyword>
<dbReference type="SUPFAM" id="SSF52058">
    <property type="entry name" value="L domain-like"/>
    <property type="match status" value="1"/>
</dbReference>
<evidence type="ECO:0000259" key="10">
    <source>
        <dbReference type="Pfam" id="PF08263"/>
    </source>
</evidence>
<keyword evidence="13" id="KW-1185">Reference proteome</keyword>
<evidence type="ECO:0000256" key="1">
    <source>
        <dbReference type="ARBA" id="ARBA00004479"/>
    </source>
</evidence>
<dbReference type="PANTHER" id="PTHR48063">
    <property type="entry name" value="LRR RECEPTOR-LIKE KINASE"/>
    <property type="match status" value="1"/>
</dbReference>
<evidence type="ECO:0000256" key="2">
    <source>
        <dbReference type="ARBA" id="ARBA00022614"/>
    </source>
</evidence>
<keyword evidence="5" id="KW-0677">Repeat</keyword>
<feature type="domain" description="Leucine-rich repeat-containing N-terminal plant-type" evidence="10">
    <location>
        <begin position="54"/>
        <end position="91"/>
    </location>
</feature>
<gene>
    <name evidence="12" type="primary">LOC123123928</name>
</gene>
<organism evidence="12">
    <name type="scientific">Triticum aestivum</name>
    <name type="common">Wheat</name>
    <dbReference type="NCBI Taxonomy" id="4565"/>
    <lineage>
        <taxon>Eukaryota</taxon>
        <taxon>Viridiplantae</taxon>
        <taxon>Streptophyta</taxon>
        <taxon>Embryophyta</taxon>
        <taxon>Tracheophyta</taxon>
        <taxon>Spermatophyta</taxon>
        <taxon>Magnoliopsida</taxon>
        <taxon>Liliopsida</taxon>
        <taxon>Poales</taxon>
        <taxon>Poaceae</taxon>
        <taxon>BOP clade</taxon>
        <taxon>Pooideae</taxon>
        <taxon>Triticodae</taxon>
        <taxon>Triticeae</taxon>
        <taxon>Triticinae</taxon>
        <taxon>Triticum</taxon>
    </lineage>
</organism>
<keyword evidence="7" id="KW-0472">Membrane</keyword>
<proteinExistence type="predicted"/>
<dbReference type="Gramene" id="TraesCAD_scaffold_015004_01G000300.1">
    <property type="protein sequence ID" value="TraesCAD_scaffold_015004_01G000300.1"/>
    <property type="gene ID" value="TraesCAD_scaffold_015004_01G000300"/>
</dbReference>
<sequence>MAKAPMDKLLLSHIHVAILAALLLLTHGKGFIESSSSSSSSCCHLNDTVTGCIAHERSALVGFKAGLLDPANLLSSWKGDDCCKWKGVYCSSRNNHVVKLDLPGHGCDHNDDTMTQVLGGNISSSLLGLQQLKYLNLSCNGFDGVQIPKFIGSLHKLRYIDLSMSMFTGRIPPQLGNLSSLRYLNLASNTYSNGITWLSRLTSLEHLDLTFVDLSTVVHWLPVMNMLPSLKVLYLRNCFLRTSSGLLQLSNLTSLERLDLSANNFRTYITPNWF</sequence>
<reference evidence="12" key="2">
    <citation type="submission" date="2018-10" db="UniProtKB">
        <authorList>
            <consortium name="EnsemblPlants"/>
        </authorList>
    </citation>
    <scope>IDENTIFICATION</scope>
</reference>
<dbReference type="STRING" id="4565.A0A3B6N3I5"/>
<keyword evidence="4 9" id="KW-0732">Signal</keyword>
<evidence type="ECO:0000256" key="7">
    <source>
        <dbReference type="ARBA" id="ARBA00023136"/>
    </source>
</evidence>
<dbReference type="Gramene" id="TraesCS5D03G1207400.1">
    <property type="protein sequence ID" value="TraesCS5D03G1207400.1.CDS1"/>
    <property type="gene ID" value="TraesCS5D03G1207400"/>
</dbReference>
<evidence type="ECO:0000313" key="13">
    <source>
        <dbReference type="Proteomes" id="UP000019116"/>
    </source>
</evidence>
<feature type="chain" id="PRO_5043178280" evidence="9">
    <location>
        <begin position="29"/>
        <end position="274"/>
    </location>
</feature>
<keyword evidence="2" id="KW-0433">Leucine-rich repeat</keyword>
<dbReference type="InterPro" id="IPR046956">
    <property type="entry name" value="RLP23-like"/>
</dbReference>
<evidence type="ECO:0000256" key="6">
    <source>
        <dbReference type="ARBA" id="ARBA00022989"/>
    </source>
</evidence>
<dbReference type="GO" id="GO:0016020">
    <property type="term" value="C:membrane"/>
    <property type="evidence" value="ECO:0007669"/>
    <property type="project" value="UniProtKB-SubCell"/>
</dbReference>
<dbReference type="Gramene" id="TraesKAR5D01G0409510.1">
    <property type="protein sequence ID" value="cds.TraesKAR5D01G0409510.1"/>
    <property type="gene ID" value="TraesKAR5D01G0409510"/>
</dbReference>
<protein>
    <submittedName>
        <fullName evidence="12">Uncharacterized protein</fullName>
    </submittedName>
</protein>
<dbReference type="SMR" id="A0A3B6N3I5"/>